<keyword evidence="7" id="KW-1185">Reference proteome</keyword>
<evidence type="ECO:0000259" key="3">
    <source>
        <dbReference type="Pfam" id="PF17746"/>
    </source>
</evidence>
<dbReference type="PANTHER" id="PTHR30545">
    <property type="entry name" value="SUGAR FERMENTATION STIMULATION PROTEIN A"/>
    <property type="match status" value="1"/>
</dbReference>
<reference evidence="5 6" key="2">
    <citation type="submission" date="2017-11" db="EMBL/GenBank/DDBJ databases">
        <authorList>
            <person name="Han C.G."/>
        </authorList>
    </citation>
    <scope>NUCLEOTIDE SEQUENCE [LARGE SCALE GENOMIC DNA]</scope>
    <source>
        <strain evidence="6">ATCC 43555</strain>
        <strain evidence="5">ATCC43555</strain>
    </source>
</reference>
<dbReference type="CDD" id="cd22359">
    <property type="entry name" value="SfsA-like_bacterial"/>
    <property type="match status" value="1"/>
</dbReference>
<dbReference type="InterPro" id="IPR041465">
    <property type="entry name" value="SfsA_N"/>
</dbReference>
<organism evidence="5 6">
    <name type="scientific">Pseudoalteromonas carrageenovora IAM 12662</name>
    <dbReference type="NCBI Taxonomy" id="1314868"/>
    <lineage>
        <taxon>Bacteria</taxon>
        <taxon>Pseudomonadati</taxon>
        <taxon>Pseudomonadota</taxon>
        <taxon>Gammaproteobacteria</taxon>
        <taxon>Alteromonadales</taxon>
        <taxon>Pseudoalteromonadaceae</taxon>
        <taxon>Pseudoalteromonas</taxon>
    </lineage>
</organism>
<gene>
    <name evidence="1 5" type="primary">sfsA</name>
    <name evidence="5" type="ORF">PCAR9_A20466</name>
    <name evidence="4" type="ORF">PCARR_a0536</name>
</gene>
<dbReference type="OrthoDB" id="9802365at2"/>
<feature type="domain" description="SfsA N-terminal OB" evidence="3">
    <location>
        <begin position="13"/>
        <end position="80"/>
    </location>
</feature>
<dbReference type="Pfam" id="PF17746">
    <property type="entry name" value="SfsA_N"/>
    <property type="match status" value="1"/>
</dbReference>
<sequence length="241" mass="26555">MKYSPALQSATLLKRYKRFLADLQLKDGSEFTAHCANTGKMTGCAEPGFSAFYSTSDNAKRKYPQSLELTKNNLSQLICVNTAIANKVVEEAINNNVITELNGYEQLQSEVKYGSENSRIDFLLTDSSKSDCYVEVKSVTLLSQSDPQSAQGYFPDAQTLRGQKHIRELIEMIGQGHRAVLLFAVLHEGINKVSGAAHIDEKYNALLNHAISKGVEVLVYKASISANEVILNEKIAFIANS</sequence>
<evidence type="ECO:0000259" key="2">
    <source>
        <dbReference type="Pfam" id="PF03749"/>
    </source>
</evidence>
<protein>
    <recommendedName>
        <fullName evidence="1">Sugar fermentation stimulation protein homolog</fullName>
    </recommendedName>
</protein>
<dbReference type="FunFam" id="3.40.1350.60:FF:000001">
    <property type="entry name" value="Sugar fermentation stimulation protein A"/>
    <property type="match status" value="1"/>
</dbReference>
<dbReference type="EMBL" id="AQGW01000018">
    <property type="protein sequence ID" value="MBE0382244.1"/>
    <property type="molecule type" value="Genomic_DNA"/>
</dbReference>
<evidence type="ECO:0000313" key="6">
    <source>
        <dbReference type="Proteomes" id="UP000238288"/>
    </source>
</evidence>
<reference evidence="4 7" key="1">
    <citation type="submission" date="2015-06" db="EMBL/GenBank/DDBJ databases">
        <title>Genome sequence of Pseudoalteromonas carrageenovora.</title>
        <authorList>
            <person name="Xie B.-B."/>
            <person name="Rong J.-C."/>
            <person name="Qin Q.-L."/>
            <person name="Zhang Y.-Z."/>
        </authorList>
    </citation>
    <scope>NUCLEOTIDE SEQUENCE [LARGE SCALE GENOMIC DNA]</scope>
    <source>
        <strain evidence="4 7">IAM 12662</strain>
    </source>
</reference>
<evidence type="ECO:0000256" key="1">
    <source>
        <dbReference type="HAMAP-Rule" id="MF_00095"/>
    </source>
</evidence>
<dbReference type="GO" id="GO:0003677">
    <property type="term" value="F:DNA binding"/>
    <property type="evidence" value="ECO:0007669"/>
    <property type="project" value="InterPro"/>
</dbReference>
<proteinExistence type="inferred from homology"/>
<name>A0A2K4X6S5_PSEVC</name>
<dbReference type="InterPro" id="IPR005224">
    <property type="entry name" value="SfsA"/>
</dbReference>
<evidence type="ECO:0000313" key="7">
    <source>
        <dbReference type="Proteomes" id="UP000615003"/>
    </source>
</evidence>
<dbReference type="InterPro" id="IPR040452">
    <property type="entry name" value="SfsA_C"/>
</dbReference>
<feature type="domain" description="Sugar fermentation stimulation protein C-terminal" evidence="2">
    <location>
        <begin position="84"/>
        <end position="227"/>
    </location>
</feature>
<dbReference type="Pfam" id="PF03749">
    <property type="entry name" value="SfsA"/>
    <property type="match status" value="1"/>
</dbReference>
<comment type="similarity">
    <text evidence="1">Belongs to the SfsA family.</text>
</comment>
<evidence type="ECO:0000313" key="4">
    <source>
        <dbReference type="EMBL" id="MBE0382244.1"/>
    </source>
</evidence>
<dbReference type="GeneID" id="93662678"/>
<dbReference type="Gene3D" id="2.40.50.580">
    <property type="match status" value="1"/>
</dbReference>
<dbReference type="EMBL" id="LT965928">
    <property type="protein sequence ID" value="SOU40036.1"/>
    <property type="molecule type" value="Genomic_DNA"/>
</dbReference>
<accession>A0A2K4X6S5</accession>
<dbReference type="Proteomes" id="UP000238288">
    <property type="component" value="Chromosome PCAR9a"/>
</dbReference>
<dbReference type="PANTHER" id="PTHR30545:SF2">
    <property type="entry name" value="SUGAR FERMENTATION STIMULATION PROTEIN A"/>
    <property type="match status" value="1"/>
</dbReference>
<dbReference type="Proteomes" id="UP000615003">
    <property type="component" value="Unassembled WGS sequence"/>
</dbReference>
<dbReference type="AlphaFoldDB" id="A0A2K4X6S5"/>
<evidence type="ECO:0000313" key="5">
    <source>
        <dbReference type="EMBL" id="SOU40036.1"/>
    </source>
</evidence>
<dbReference type="RefSeq" id="WP_104642109.1">
    <property type="nucleotide sequence ID" value="NZ_AQGW01000018.1"/>
</dbReference>
<dbReference type="Gene3D" id="3.40.1350.60">
    <property type="match status" value="1"/>
</dbReference>
<dbReference type="HAMAP" id="MF_00095">
    <property type="entry name" value="SfsA"/>
    <property type="match status" value="1"/>
</dbReference>
<dbReference type="FunFam" id="2.40.50.580:FF:000001">
    <property type="entry name" value="Sugar fermentation stimulation protein A"/>
    <property type="match status" value="1"/>
</dbReference>
<dbReference type="NCBIfam" id="TIGR00230">
    <property type="entry name" value="sfsA"/>
    <property type="match status" value="1"/>
</dbReference>